<keyword evidence="2" id="KW-1185">Reference proteome</keyword>
<dbReference type="Proteomes" id="UP001212997">
    <property type="component" value="Unassembled WGS sequence"/>
</dbReference>
<name>A0AAD5V7V9_9APHY</name>
<comment type="caution">
    <text evidence="1">The sequence shown here is derived from an EMBL/GenBank/DDBJ whole genome shotgun (WGS) entry which is preliminary data.</text>
</comment>
<organism evidence="1 2">
    <name type="scientific">Meripilus lineatus</name>
    <dbReference type="NCBI Taxonomy" id="2056292"/>
    <lineage>
        <taxon>Eukaryota</taxon>
        <taxon>Fungi</taxon>
        <taxon>Dikarya</taxon>
        <taxon>Basidiomycota</taxon>
        <taxon>Agaricomycotina</taxon>
        <taxon>Agaricomycetes</taxon>
        <taxon>Polyporales</taxon>
        <taxon>Meripilaceae</taxon>
        <taxon>Meripilus</taxon>
    </lineage>
</organism>
<reference evidence="1" key="1">
    <citation type="submission" date="2022-07" db="EMBL/GenBank/DDBJ databases">
        <title>Genome Sequence of Physisporinus lineatus.</title>
        <authorList>
            <person name="Buettner E."/>
        </authorList>
    </citation>
    <scope>NUCLEOTIDE SEQUENCE</scope>
    <source>
        <strain evidence="1">VT162</strain>
    </source>
</reference>
<dbReference type="InterPro" id="IPR036291">
    <property type="entry name" value="NAD(P)-bd_dom_sf"/>
</dbReference>
<dbReference type="EMBL" id="JANAWD010000109">
    <property type="protein sequence ID" value="KAJ3486852.1"/>
    <property type="molecule type" value="Genomic_DNA"/>
</dbReference>
<dbReference type="Gene3D" id="3.40.50.720">
    <property type="entry name" value="NAD(P)-binding Rossmann-like Domain"/>
    <property type="match status" value="1"/>
</dbReference>
<protein>
    <submittedName>
        <fullName evidence="1">Uncharacterized protein</fullName>
    </submittedName>
</protein>
<evidence type="ECO:0000313" key="2">
    <source>
        <dbReference type="Proteomes" id="UP001212997"/>
    </source>
</evidence>
<dbReference type="SUPFAM" id="SSF51735">
    <property type="entry name" value="NAD(P)-binding Rossmann-fold domains"/>
    <property type="match status" value="1"/>
</dbReference>
<sequence>MSIGEAKAMRVRREVKLGRIQEPEDVAKLVLLVSDEAEYITGQTMSLPVREHQNELGKCRSRTAVTSHRLLNKAECRGLIPPITIGVTGLFSKVKTVCPVRGHQYNRFPTLDCRYEADGIHVWAPGERELLDRGHARLDHVCSYTPLSVEDDLPRGSKRGRFSFADPDVELSRTTSAITRDLIFPRDWGSLAPLFSRR</sequence>
<proteinExistence type="predicted"/>
<gene>
    <name evidence="1" type="ORF">NLI96_g3966</name>
</gene>
<evidence type="ECO:0000313" key="1">
    <source>
        <dbReference type="EMBL" id="KAJ3486852.1"/>
    </source>
</evidence>
<accession>A0AAD5V7V9</accession>
<dbReference type="AlphaFoldDB" id="A0AAD5V7V9"/>